<keyword evidence="2" id="KW-0472">Membrane</keyword>
<dbReference type="Proteomes" id="UP000320475">
    <property type="component" value="Unassembled WGS sequence"/>
</dbReference>
<feature type="region of interest" description="Disordered" evidence="1">
    <location>
        <begin position="38"/>
        <end position="73"/>
    </location>
</feature>
<evidence type="ECO:0000256" key="2">
    <source>
        <dbReference type="SAM" id="Phobius"/>
    </source>
</evidence>
<keyword evidence="2" id="KW-1133">Transmembrane helix</keyword>
<dbReference type="AlphaFoldDB" id="A0A507CE13"/>
<feature type="region of interest" description="Disordered" evidence="1">
    <location>
        <begin position="96"/>
        <end position="146"/>
    </location>
</feature>
<evidence type="ECO:0000256" key="3">
    <source>
        <dbReference type="SAM" id="SignalP"/>
    </source>
</evidence>
<evidence type="ECO:0000256" key="1">
    <source>
        <dbReference type="SAM" id="MobiDB-lite"/>
    </source>
</evidence>
<dbReference type="EMBL" id="QEAM01000743">
    <property type="protein sequence ID" value="TPX35815.1"/>
    <property type="molecule type" value="Genomic_DNA"/>
</dbReference>
<keyword evidence="2" id="KW-0812">Transmembrane</keyword>
<keyword evidence="3" id="KW-0732">Signal</keyword>
<organism evidence="4 7">
    <name type="scientific">Synchytrium endobioticum</name>
    <dbReference type="NCBI Taxonomy" id="286115"/>
    <lineage>
        <taxon>Eukaryota</taxon>
        <taxon>Fungi</taxon>
        <taxon>Fungi incertae sedis</taxon>
        <taxon>Chytridiomycota</taxon>
        <taxon>Chytridiomycota incertae sedis</taxon>
        <taxon>Chytridiomycetes</taxon>
        <taxon>Synchytriales</taxon>
        <taxon>Synchytriaceae</taxon>
        <taxon>Synchytrium</taxon>
    </lineage>
</organism>
<dbReference type="VEuPathDB" id="FungiDB:SeMB42_g07016"/>
<name>A0A507CE13_9FUNG</name>
<evidence type="ECO:0000313" key="6">
    <source>
        <dbReference type="Proteomes" id="UP000317494"/>
    </source>
</evidence>
<feature type="signal peptide" evidence="3">
    <location>
        <begin position="1"/>
        <end position="21"/>
    </location>
</feature>
<evidence type="ECO:0000313" key="7">
    <source>
        <dbReference type="Proteomes" id="UP000320475"/>
    </source>
</evidence>
<protein>
    <submittedName>
        <fullName evidence="4">Uncharacterized protein</fullName>
    </submittedName>
</protein>
<accession>A0A507CE13</accession>
<sequence>MIPKVSISLMVLLLLTQLAQGQDDQCFTNDSVTICPSQPGIMIPTRETPSSDGDVEEMPQPTSVPRAPEESPEMAPINTIPSLDPTPTITAVFLSPTSSRTRPTLSRPSKTAKATRTIKPTRTAKPRPATVRLRPTSKRSDGANKRRLSSGASSLLIFNTYGRVELACMMLIVVVTTALAVLIV</sequence>
<feature type="transmembrane region" description="Helical" evidence="2">
    <location>
        <begin position="164"/>
        <end position="183"/>
    </location>
</feature>
<feature type="chain" id="PRO_5036130969" evidence="3">
    <location>
        <begin position="22"/>
        <end position="184"/>
    </location>
</feature>
<comment type="caution">
    <text evidence="4">The sequence shown here is derived from an EMBL/GenBank/DDBJ whole genome shotgun (WGS) entry which is preliminary data.</text>
</comment>
<feature type="compositionally biased region" description="Low complexity" evidence="1">
    <location>
        <begin position="96"/>
        <end position="109"/>
    </location>
</feature>
<dbReference type="Proteomes" id="UP000317494">
    <property type="component" value="Unassembled WGS sequence"/>
</dbReference>
<dbReference type="EMBL" id="QEAN01000444">
    <property type="protein sequence ID" value="TPX36841.1"/>
    <property type="molecule type" value="Genomic_DNA"/>
</dbReference>
<proteinExistence type="predicted"/>
<reference evidence="6 7" key="1">
    <citation type="journal article" date="2019" name="Sci. Rep.">
        <title>Comparative genomics of chytrid fungi reveal insights into the obligate biotrophic and pathogenic lifestyle of Synchytrium endobioticum.</title>
        <authorList>
            <person name="van de Vossenberg B.T.L.H."/>
            <person name="Warris S."/>
            <person name="Nguyen H.D.T."/>
            <person name="van Gent-Pelzer M.P.E."/>
            <person name="Joly D.L."/>
            <person name="van de Geest H.C."/>
            <person name="Bonants P.J.M."/>
            <person name="Smith D.S."/>
            <person name="Levesque C.A."/>
            <person name="van der Lee T.A.J."/>
        </authorList>
    </citation>
    <scope>NUCLEOTIDE SEQUENCE [LARGE SCALE GENOMIC DNA]</scope>
    <source>
        <strain evidence="4 7">LEV6574</strain>
        <strain evidence="5 6">MB42</strain>
    </source>
</reference>
<keyword evidence="6" id="KW-1185">Reference proteome</keyword>
<evidence type="ECO:0000313" key="4">
    <source>
        <dbReference type="EMBL" id="TPX35815.1"/>
    </source>
</evidence>
<evidence type="ECO:0000313" key="5">
    <source>
        <dbReference type="EMBL" id="TPX36841.1"/>
    </source>
</evidence>
<gene>
    <name evidence="4" type="ORF">SeLEV6574_g08150</name>
    <name evidence="5" type="ORF">SeMB42_g07016</name>
</gene>